<comment type="caution">
    <text evidence="2">The sequence shown here is derived from an EMBL/GenBank/DDBJ whole genome shotgun (WGS) entry which is preliminary data.</text>
</comment>
<feature type="region of interest" description="Disordered" evidence="1">
    <location>
        <begin position="86"/>
        <end position="137"/>
    </location>
</feature>
<gene>
    <name evidence="2" type="ORF">HO173_004007</name>
</gene>
<protein>
    <submittedName>
        <fullName evidence="2">Uncharacterized protein</fullName>
    </submittedName>
</protein>
<name>A0A8H6L6Y8_9LECA</name>
<dbReference type="Proteomes" id="UP000578531">
    <property type="component" value="Unassembled WGS sequence"/>
</dbReference>
<dbReference type="RefSeq" id="XP_037167124.1">
    <property type="nucleotide sequence ID" value="XM_037305931.1"/>
</dbReference>
<reference evidence="2 3" key="1">
    <citation type="journal article" date="2020" name="Genomics">
        <title>Complete, high-quality genomes from long-read metagenomic sequencing of two wolf lichen thalli reveals enigmatic genome architecture.</title>
        <authorList>
            <person name="McKenzie S.K."/>
            <person name="Walston R.F."/>
            <person name="Allen J.L."/>
        </authorList>
    </citation>
    <scope>NUCLEOTIDE SEQUENCE [LARGE SCALE GENOMIC DNA]</scope>
    <source>
        <strain evidence="2">WasteWater2</strain>
    </source>
</reference>
<feature type="compositionally biased region" description="Basic and acidic residues" evidence="1">
    <location>
        <begin position="105"/>
        <end position="129"/>
    </location>
</feature>
<feature type="compositionally biased region" description="Pro residues" evidence="1">
    <location>
        <begin position="1"/>
        <end position="11"/>
    </location>
</feature>
<dbReference type="OrthoDB" id="5372011at2759"/>
<dbReference type="AlphaFoldDB" id="A0A8H6L6Y8"/>
<feature type="region of interest" description="Disordered" evidence="1">
    <location>
        <begin position="1"/>
        <end position="51"/>
    </location>
</feature>
<evidence type="ECO:0000313" key="2">
    <source>
        <dbReference type="EMBL" id="KAF6237806.1"/>
    </source>
</evidence>
<accession>A0A8H6L6Y8</accession>
<feature type="compositionally biased region" description="Basic and acidic residues" evidence="1">
    <location>
        <begin position="40"/>
        <end position="51"/>
    </location>
</feature>
<organism evidence="2 3">
    <name type="scientific">Letharia columbiana</name>
    <dbReference type="NCBI Taxonomy" id="112416"/>
    <lineage>
        <taxon>Eukaryota</taxon>
        <taxon>Fungi</taxon>
        <taxon>Dikarya</taxon>
        <taxon>Ascomycota</taxon>
        <taxon>Pezizomycotina</taxon>
        <taxon>Lecanoromycetes</taxon>
        <taxon>OSLEUM clade</taxon>
        <taxon>Lecanoromycetidae</taxon>
        <taxon>Lecanorales</taxon>
        <taxon>Lecanorineae</taxon>
        <taxon>Parmeliaceae</taxon>
        <taxon>Letharia</taxon>
    </lineage>
</organism>
<evidence type="ECO:0000256" key="1">
    <source>
        <dbReference type="SAM" id="MobiDB-lite"/>
    </source>
</evidence>
<evidence type="ECO:0000313" key="3">
    <source>
        <dbReference type="Proteomes" id="UP000578531"/>
    </source>
</evidence>
<keyword evidence="3" id="KW-1185">Reference proteome</keyword>
<dbReference type="EMBL" id="JACCJC010000012">
    <property type="protein sequence ID" value="KAF6237806.1"/>
    <property type="molecule type" value="Genomic_DNA"/>
</dbReference>
<feature type="compositionally biased region" description="Acidic residues" evidence="1">
    <location>
        <begin position="93"/>
        <end position="104"/>
    </location>
</feature>
<proteinExistence type="predicted"/>
<sequence>MPPPPNTPLGPNPASDLKRGYQTGSSPAADDASDPTPSRRTGEMRQEGDRRERAAMVLGSWEQLSWHSHTYGESIPQTRLRLEKIMNGLEAGSGEEEWEDEGEGDEKGKERERERVEKQKRIRRTEGNARKRTAGNG</sequence>
<dbReference type="GeneID" id="59285672"/>